<dbReference type="EMBL" id="VSSQ01035630">
    <property type="protein sequence ID" value="MPM87907.1"/>
    <property type="molecule type" value="Genomic_DNA"/>
</dbReference>
<dbReference type="FunFam" id="2.160.10.10:FF:000037">
    <property type="entry name" value="Streptogramin A acetyltransferase"/>
    <property type="match status" value="1"/>
</dbReference>
<dbReference type="InterPro" id="IPR050179">
    <property type="entry name" value="Trans_hexapeptide_repeat"/>
</dbReference>
<evidence type="ECO:0000256" key="1">
    <source>
        <dbReference type="ARBA" id="ARBA00022679"/>
    </source>
</evidence>
<proteinExistence type="predicted"/>
<dbReference type="GO" id="GO:0016746">
    <property type="term" value="F:acyltransferase activity"/>
    <property type="evidence" value="ECO:0007669"/>
    <property type="project" value="UniProtKB-KW"/>
</dbReference>
<evidence type="ECO:0000256" key="3">
    <source>
        <dbReference type="ARBA" id="ARBA00023251"/>
    </source>
</evidence>
<comment type="caution">
    <text evidence="5">The sequence shown here is derived from an EMBL/GenBank/DDBJ whole genome shotgun (WGS) entry which is preliminary data.</text>
</comment>
<keyword evidence="3" id="KW-0046">Antibiotic resistance</keyword>
<name>A0A645DF64_9ZZZZ</name>
<dbReference type="EC" id="2.3.1.-" evidence="5"/>
<evidence type="ECO:0000256" key="4">
    <source>
        <dbReference type="ARBA" id="ARBA00023315"/>
    </source>
</evidence>
<keyword evidence="4 5" id="KW-0012">Acyltransferase</keyword>
<dbReference type="InterPro" id="IPR001451">
    <property type="entry name" value="Hexapep"/>
</dbReference>
<evidence type="ECO:0000256" key="2">
    <source>
        <dbReference type="ARBA" id="ARBA00022737"/>
    </source>
</evidence>
<dbReference type="GO" id="GO:0046677">
    <property type="term" value="P:response to antibiotic"/>
    <property type="evidence" value="ECO:0007669"/>
    <property type="project" value="UniProtKB-KW"/>
</dbReference>
<reference evidence="5" key="1">
    <citation type="submission" date="2019-08" db="EMBL/GenBank/DDBJ databases">
        <authorList>
            <person name="Kucharzyk K."/>
            <person name="Murdoch R.W."/>
            <person name="Higgins S."/>
            <person name="Loffler F."/>
        </authorList>
    </citation>
    <scope>NUCLEOTIDE SEQUENCE</scope>
</reference>
<evidence type="ECO:0000313" key="5">
    <source>
        <dbReference type="EMBL" id="MPM87907.1"/>
    </source>
</evidence>
<dbReference type="Gene3D" id="2.160.10.10">
    <property type="entry name" value="Hexapeptide repeat proteins"/>
    <property type="match status" value="1"/>
</dbReference>
<dbReference type="SUPFAM" id="SSF51161">
    <property type="entry name" value="Trimeric LpxA-like enzymes"/>
    <property type="match status" value="1"/>
</dbReference>
<dbReference type="Pfam" id="PF00132">
    <property type="entry name" value="Hexapep"/>
    <property type="match status" value="1"/>
</dbReference>
<keyword evidence="1 5" id="KW-0808">Transferase</keyword>
<dbReference type="InterPro" id="IPR011004">
    <property type="entry name" value="Trimer_LpxA-like_sf"/>
</dbReference>
<dbReference type="AlphaFoldDB" id="A0A645DF64"/>
<dbReference type="PANTHER" id="PTHR43300">
    <property type="entry name" value="ACETYLTRANSFERASE"/>
    <property type="match status" value="1"/>
</dbReference>
<protein>
    <submittedName>
        <fullName evidence="5">Streptogramin A acetyltransferase</fullName>
        <ecNumber evidence="5">2.3.1.-</ecNumber>
    </submittedName>
</protein>
<organism evidence="5">
    <name type="scientific">bioreactor metagenome</name>
    <dbReference type="NCBI Taxonomy" id="1076179"/>
    <lineage>
        <taxon>unclassified sequences</taxon>
        <taxon>metagenomes</taxon>
        <taxon>ecological metagenomes</taxon>
    </lineage>
</organism>
<sequence length="210" mass="23431">MPNANKMYPRKGDTNSIYLKNAITTPAIEVGDFTVYNDFVNDPRNFEKNNVLYHYPINHDRLIIGKYGSIACGAKFIMNGANHAMDSLSTFVFPLFSDDWDTPLQMQDGWENKGDTVVGSDVWIGYEAIILPGVHIGHGAIVGSRAVVAKDVEPFTIVGGISAKAIKKRFDEKTIDKLLKISWWDWPAEKVQRHLTDITSGNIDALMKNA</sequence>
<accession>A0A645DF64</accession>
<gene>
    <name evidence="5" type="primary">vatD_7</name>
    <name evidence="5" type="ORF">SDC9_135008</name>
</gene>
<dbReference type="PANTHER" id="PTHR43300:SF11">
    <property type="entry name" value="ACETYLTRANSFERASE RV3034C-RELATED"/>
    <property type="match status" value="1"/>
</dbReference>
<dbReference type="CDD" id="cd03349">
    <property type="entry name" value="LbH_XAT"/>
    <property type="match status" value="1"/>
</dbReference>
<dbReference type="PROSITE" id="PS00101">
    <property type="entry name" value="HEXAPEP_TRANSFERASES"/>
    <property type="match status" value="1"/>
</dbReference>
<keyword evidence="2" id="KW-0677">Repeat</keyword>
<dbReference type="InterPro" id="IPR018357">
    <property type="entry name" value="Hexapep_transf_CS"/>
</dbReference>